<dbReference type="Gene3D" id="4.10.60.10">
    <property type="entry name" value="Zinc finger, CCHC-type"/>
    <property type="match status" value="1"/>
</dbReference>
<evidence type="ECO:0000256" key="1">
    <source>
        <dbReference type="PROSITE-ProRule" id="PRU00047"/>
    </source>
</evidence>
<feature type="domain" description="CCHC-type" evidence="3">
    <location>
        <begin position="187"/>
        <end position="200"/>
    </location>
</feature>
<feature type="region of interest" description="Disordered" evidence="2">
    <location>
        <begin position="471"/>
        <end position="508"/>
    </location>
</feature>
<accession>A0A699JIK7</accession>
<keyword evidence="1" id="KW-0863">Zinc-finger</keyword>
<dbReference type="GO" id="GO:0003676">
    <property type="term" value="F:nucleic acid binding"/>
    <property type="evidence" value="ECO:0007669"/>
    <property type="project" value="InterPro"/>
</dbReference>
<organism evidence="4">
    <name type="scientific">Tanacetum cinerariifolium</name>
    <name type="common">Dalmatian daisy</name>
    <name type="synonym">Chrysanthemum cinerariifolium</name>
    <dbReference type="NCBI Taxonomy" id="118510"/>
    <lineage>
        <taxon>Eukaryota</taxon>
        <taxon>Viridiplantae</taxon>
        <taxon>Streptophyta</taxon>
        <taxon>Embryophyta</taxon>
        <taxon>Tracheophyta</taxon>
        <taxon>Spermatophyta</taxon>
        <taxon>Magnoliopsida</taxon>
        <taxon>eudicotyledons</taxon>
        <taxon>Gunneridae</taxon>
        <taxon>Pentapetalae</taxon>
        <taxon>asterids</taxon>
        <taxon>campanulids</taxon>
        <taxon>Asterales</taxon>
        <taxon>Asteraceae</taxon>
        <taxon>Asteroideae</taxon>
        <taxon>Anthemideae</taxon>
        <taxon>Anthemidinae</taxon>
        <taxon>Tanacetum</taxon>
    </lineage>
</organism>
<sequence length="508" mass="57563">MCVFDGVVKPVAPTTAEQRLARKNELKARGTLLMAFPDKHQLKFNIHNDAKSLMKAIEKRFDGNKETKKVQKTLLKQQYKNFTGSSSESLDQIYDRLQKLISQLEILGESLSQEDINLKFLRSLPTDPQLDNDDLQQIDVDDLEEMDLKWQMAMLTMRARRFLQRSERNLGANGTTSIGFDMSKVECYNCHRRGHFTRECMSPRDTRNKDTQRRNVPVETSTSNALVSQCDGVGSYDWSFQADEEPTNYALMAFTSSSSSSSNNETSSKNLSKLLASQISNKTGLGYDNQVFNNTVFDCDELLSSESDVSMYPSPVHNRYKSGEGYHAVLPPYTGTFMPPKPNLVFHDALTANETVLTVLNIELSTTKPNKDLSSVMLVEHPIPVENLRKNIPKSRGHRHSWNRKACFVCKILTHLIKDCDYYEKKMVQKSDRYKSGEGYHAIPPPYTGTFMPPKLDLVFHDAPTVNETVPTAFNVDPSTTKPNKEMSHSNKPSSPIIEDWVSDSDDE</sequence>
<dbReference type="Pfam" id="PF14223">
    <property type="entry name" value="Retrotran_gag_2"/>
    <property type="match status" value="1"/>
</dbReference>
<dbReference type="EMBL" id="BKCJ010417347">
    <property type="protein sequence ID" value="GFA39953.1"/>
    <property type="molecule type" value="Genomic_DNA"/>
</dbReference>
<gene>
    <name evidence="4" type="ORF">Tci_611925</name>
</gene>
<dbReference type="SUPFAM" id="SSF57756">
    <property type="entry name" value="Retrovirus zinc finger-like domains"/>
    <property type="match status" value="1"/>
</dbReference>
<reference evidence="4" key="1">
    <citation type="journal article" date="2019" name="Sci. Rep.">
        <title>Draft genome of Tanacetum cinerariifolium, the natural source of mosquito coil.</title>
        <authorList>
            <person name="Yamashiro T."/>
            <person name="Shiraishi A."/>
            <person name="Satake H."/>
            <person name="Nakayama K."/>
        </authorList>
    </citation>
    <scope>NUCLEOTIDE SEQUENCE</scope>
</reference>
<dbReference type="SMART" id="SM00343">
    <property type="entry name" value="ZnF_C2HC"/>
    <property type="match status" value="2"/>
</dbReference>
<dbReference type="PROSITE" id="PS50158">
    <property type="entry name" value="ZF_CCHC"/>
    <property type="match status" value="1"/>
</dbReference>
<comment type="caution">
    <text evidence="4">The sequence shown here is derived from an EMBL/GenBank/DDBJ whole genome shotgun (WGS) entry which is preliminary data.</text>
</comment>
<evidence type="ECO:0000313" key="4">
    <source>
        <dbReference type="EMBL" id="GFA39953.1"/>
    </source>
</evidence>
<name>A0A699JIK7_TANCI</name>
<evidence type="ECO:0000256" key="2">
    <source>
        <dbReference type="SAM" id="MobiDB-lite"/>
    </source>
</evidence>
<dbReference type="AlphaFoldDB" id="A0A699JIK7"/>
<dbReference type="InterPro" id="IPR036875">
    <property type="entry name" value="Znf_CCHC_sf"/>
</dbReference>
<dbReference type="InterPro" id="IPR001878">
    <property type="entry name" value="Znf_CCHC"/>
</dbReference>
<feature type="region of interest" description="Disordered" evidence="2">
    <location>
        <begin position="201"/>
        <end position="223"/>
    </location>
</feature>
<feature type="compositionally biased region" description="Basic and acidic residues" evidence="2">
    <location>
        <begin position="201"/>
        <end position="213"/>
    </location>
</feature>
<protein>
    <recommendedName>
        <fullName evidence="3">CCHC-type domain-containing protein</fullName>
    </recommendedName>
</protein>
<feature type="compositionally biased region" description="Polar residues" evidence="2">
    <location>
        <begin position="471"/>
        <end position="482"/>
    </location>
</feature>
<dbReference type="GO" id="GO:0008270">
    <property type="term" value="F:zinc ion binding"/>
    <property type="evidence" value="ECO:0007669"/>
    <property type="project" value="UniProtKB-KW"/>
</dbReference>
<evidence type="ECO:0000259" key="3">
    <source>
        <dbReference type="PROSITE" id="PS50158"/>
    </source>
</evidence>
<keyword evidence="1" id="KW-0479">Metal-binding</keyword>
<proteinExistence type="predicted"/>
<keyword evidence="1" id="KW-0862">Zinc</keyword>